<comment type="caution">
    <text evidence="1">The sequence shown here is derived from an EMBL/GenBank/DDBJ whole genome shotgun (WGS) entry which is preliminary data.</text>
</comment>
<dbReference type="Proteomes" id="UP000017820">
    <property type="component" value="Unassembled WGS sequence"/>
</dbReference>
<gene>
    <name evidence="1" type="ORF">PL2TA16_00611</name>
</gene>
<dbReference type="GeneID" id="29921875"/>
<protein>
    <submittedName>
        <fullName evidence="1">Uncharacterized protein</fullName>
    </submittedName>
</protein>
<accession>V4HAV3</accession>
<dbReference type="RefSeq" id="WP_023397999.1">
    <property type="nucleotide sequence ID" value="NZ_AUSV01000013.1"/>
</dbReference>
<evidence type="ECO:0000313" key="2">
    <source>
        <dbReference type="Proteomes" id="UP000017820"/>
    </source>
</evidence>
<name>V4HAV3_PSEL2</name>
<sequence>MALPPHFYERLLIDILNTSVIKNALIVPIAGFGGKSRSLHTLINLKFLSFKLNKKGTRFNRKSLSNRAENLTQAESNKTNNIEVIFFIIICYA</sequence>
<dbReference type="EMBL" id="AUSV01000013">
    <property type="protein sequence ID" value="ESP94611.1"/>
    <property type="molecule type" value="Genomic_DNA"/>
</dbReference>
<evidence type="ECO:0000313" key="1">
    <source>
        <dbReference type="EMBL" id="ESP94611.1"/>
    </source>
</evidence>
<reference evidence="1 2" key="1">
    <citation type="submission" date="2013-07" db="EMBL/GenBank/DDBJ databases">
        <title>Draft genome sequence of Pseudoalteromonas luteoviolacea 2ta16.</title>
        <authorList>
            <person name="Allen E.E."/>
            <person name="Azam F."/>
            <person name="Podell S."/>
        </authorList>
    </citation>
    <scope>NUCLEOTIDE SEQUENCE [LARGE SCALE GENOMIC DNA]</scope>
    <source>
        <strain evidence="1 2">2ta16</strain>
    </source>
</reference>
<dbReference type="AlphaFoldDB" id="V4HAV3"/>
<proteinExistence type="predicted"/>
<organism evidence="1 2">
    <name type="scientific">Pseudoalteromonas luteoviolacea (strain 2ta16)</name>
    <dbReference type="NCBI Taxonomy" id="1353533"/>
    <lineage>
        <taxon>Bacteria</taxon>
        <taxon>Pseudomonadati</taxon>
        <taxon>Pseudomonadota</taxon>
        <taxon>Gammaproteobacteria</taxon>
        <taxon>Alteromonadales</taxon>
        <taxon>Pseudoalteromonadaceae</taxon>
        <taxon>Pseudoalteromonas</taxon>
    </lineage>
</organism>